<feature type="chain" id="PRO_5045752509" description="Copper acquisition factor BIM1-like domain-containing protein" evidence="8">
    <location>
        <begin position="19"/>
        <end position="241"/>
    </location>
</feature>
<evidence type="ECO:0000259" key="9">
    <source>
        <dbReference type="Pfam" id="PF20238"/>
    </source>
</evidence>
<reference evidence="10 11" key="1">
    <citation type="submission" date="2024-07" db="EMBL/GenBank/DDBJ databases">
        <title>Draft sequence of the Neodothiora populina.</title>
        <authorList>
            <person name="Drown D.D."/>
            <person name="Schuette U.S."/>
            <person name="Buechlein A.B."/>
            <person name="Rusch D.R."/>
            <person name="Winton L.W."/>
            <person name="Adams G.A."/>
        </authorList>
    </citation>
    <scope>NUCLEOTIDE SEQUENCE [LARGE SCALE GENOMIC DNA]</scope>
    <source>
        <strain evidence="10 11">CPC 39397</strain>
    </source>
</reference>
<gene>
    <name evidence="10" type="ORF">AAFC00_001710</name>
</gene>
<dbReference type="RefSeq" id="XP_069204446.1">
    <property type="nucleotide sequence ID" value="XM_069340931.1"/>
</dbReference>
<proteinExistence type="predicted"/>
<keyword evidence="11" id="KW-1185">Reference proteome</keyword>
<sequence length="241" mass="25673">MLFLLCLSLALNLGVVSAHTVITYPGWRGNNLITNGTLPEHDPSALGENYVDGSYTFPYGMQWMYPCGGMPTSTNRSLWPVTGGALALQPGWFPGHQEAKFYVNIGINGPGEAAPPNMSHNVVPAFSIRGPINQQYDGTICLPQVPLVPNVTFSIGDNLTIQVIELAQHGAAIYNCADVTLADPADVPAVNSSNCFNSSDIGFQLVFTTTSLSAAVPQVTLPTLGWTLTCMLAILFAAVSW</sequence>
<dbReference type="CDD" id="cd21176">
    <property type="entry name" value="LPMO_auxiliary-like"/>
    <property type="match status" value="1"/>
</dbReference>
<keyword evidence="5" id="KW-0472">Membrane</keyword>
<keyword evidence="6" id="KW-0325">Glycoprotein</keyword>
<dbReference type="Pfam" id="PF20238">
    <property type="entry name" value="BIM1-like_dom"/>
    <property type="match status" value="1"/>
</dbReference>
<name>A0ABR3PPW6_9PEZI</name>
<evidence type="ECO:0000256" key="4">
    <source>
        <dbReference type="ARBA" id="ARBA00022729"/>
    </source>
</evidence>
<organism evidence="10 11">
    <name type="scientific">Neodothiora populina</name>
    <dbReference type="NCBI Taxonomy" id="2781224"/>
    <lineage>
        <taxon>Eukaryota</taxon>
        <taxon>Fungi</taxon>
        <taxon>Dikarya</taxon>
        <taxon>Ascomycota</taxon>
        <taxon>Pezizomycotina</taxon>
        <taxon>Dothideomycetes</taxon>
        <taxon>Dothideomycetidae</taxon>
        <taxon>Dothideales</taxon>
        <taxon>Dothioraceae</taxon>
        <taxon>Neodothiora</taxon>
    </lineage>
</organism>
<evidence type="ECO:0000256" key="2">
    <source>
        <dbReference type="ARBA" id="ARBA00022475"/>
    </source>
</evidence>
<keyword evidence="7" id="KW-0449">Lipoprotein</keyword>
<dbReference type="PANTHER" id="PTHR34992">
    <property type="entry name" value="HYPHAL ANASTAMOSIS-7 PROTEIN"/>
    <property type="match status" value="1"/>
</dbReference>
<evidence type="ECO:0000256" key="7">
    <source>
        <dbReference type="ARBA" id="ARBA00023288"/>
    </source>
</evidence>
<dbReference type="InterPro" id="IPR046936">
    <property type="entry name" value="BIM1-like"/>
</dbReference>
<dbReference type="PANTHER" id="PTHR34992:SF10">
    <property type="entry name" value="COPPER ACQUISITION FACTOR BIM1-LIKE DOMAIN-CONTAINING PROTEIN"/>
    <property type="match status" value="1"/>
</dbReference>
<dbReference type="Proteomes" id="UP001562354">
    <property type="component" value="Unassembled WGS sequence"/>
</dbReference>
<protein>
    <recommendedName>
        <fullName evidence="9">Copper acquisition factor BIM1-like domain-containing protein</fullName>
    </recommendedName>
</protein>
<accession>A0ABR3PPW6</accession>
<evidence type="ECO:0000256" key="8">
    <source>
        <dbReference type="SAM" id="SignalP"/>
    </source>
</evidence>
<dbReference type="EMBL" id="JBFMKM010000001">
    <property type="protein sequence ID" value="KAL1311597.1"/>
    <property type="molecule type" value="Genomic_DNA"/>
</dbReference>
<keyword evidence="2" id="KW-1003">Cell membrane</keyword>
<evidence type="ECO:0000256" key="5">
    <source>
        <dbReference type="ARBA" id="ARBA00023136"/>
    </source>
</evidence>
<evidence type="ECO:0000256" key="3">
    <source>
        <dbReference type="ARBA" id="ARBA00022622"/>
    </source>
</evidence>
<dbReference type="InterPro" id="IPR046530">
    <property type="entry name" value="BIM1-like_dom"/>
</dbReference>
<comment type="subcellular location">
    <subcellularLocation>
        <location evidence="1">Cell membrane</location>
        <topology evidence="1">Lipid-anchor</topology>
        <topology evidence="1">GPI-anchor</topology>
    </subcellularLocation>
</comment>
<evidence type="ECO:0000313" key="11">
    <source>
        <dbReference type="Proteomes" id="UP001562354"/>
    </source>
</evidence>
<evidence type="ECO:0000256" key="6">
    <source>
        <dbReference type="ARBA" id="ARBA00023180"/>
    </source>
</evidence>
<evidence type="ECO:0000256" key="1">
    <source>
        <dbReference type="ARBA" id="ARBA00004609"/>
    </source>
</evidence>
<comment type="caution">
    <text evidence="10">The sequence shown here is derived from an EMBL/GenBank/DDBJ whole genome shotgun (WGS) entry which is preliminary data.</text>
</comment>
<keyword evidence="4 8" id="KW-0732">Signal</keyword>
<dbReference type="GeneID" id="95975413"/>
<feature type="domain" description="Copper acquisition factor BIM1-like" evidence="9">
    <location>
        <begin position="17"/>
        <end position="199"/>
    </location>
</feature>
<feature type="signal peptide" evidence="8">
    <location>
        <begin position="1"/>
        <end position="18"/>
    </location>
</feature>
<keyword evidence="3" id="KW-0336">GPI-anchor</keyword>
<evidence type="ECO:0000313" key="10">
    <source>
        <dbReference type="EMBL" id="KAL1311597.1"/>
    </source>
</evidence>